<evidence type="ECO:0000313" key="6">
    <source>
        <dbReference type="EMBL" id="CAB4859899.1"/>
    </source>
</evidence>
<dbReference type="AlphaFoldDB" id="A0A6J7CV03"/>
<evidence type="ECO:0000313" key="5">
    <source>
        <dbReference type="EMBL" id="CAB4791181.1"/>
    </source>
</evidence>
<dbReference type="EMBL" id="CAFAAL010000001">
    <property type="protein sequence ID" value="CAB4791181.1"/>
    <property type="molecule type" value="Genomic_DNA"/>
</dbReference>
<dbReference type="InterPro" id="IPR036661">
    <property type="entry name" value="Luciferase-like_sf"/>
</dbReference>
<dbReference type="PANTHER" id="PTHR43244:SF1">
    <property type="entry name" value="5,10-METHYLENETETRAHYDROMETHANOPTERIN REDUCTASE"/>
    <property type="match status" value="1"/>
</dbReference>
<evidence type="ECO:0000313" key="4">
    <source>
        <dbReference type="EMBL" id="CAB4759703.1"/>
    </source>
</evidence>
<protein>
    <submittedName>
        <fullName evidence="6">Unannotated protein</fullName>
    </submittedName>
</protein>
<keyword evidence="1" id="KW-0560">Oxidoreductase</keyword>
<evidence type="ECO:0000313" key="7">
    <source>
        <dbReference type="EMBL" id="CAB4898519.1"/>
    </source>
</evidence>
<evidence type="ECO:0000256" key="1">
    <source>
        <dbReference type="ARBA" id="ARBA00023002"/>
    </source>
</evidence>
<evidence type="ECO:0000313" key="3">
    <source>
        <dbReference type="EMBL" id="CAB4705211.1"/>
    </source>
</evidence>
<dbReference type="EMBL" id="CAFBMF010000039">
    <property type="protein sequence ID" value="CAB4898519.1"/>
    <property type="molecule type" value="Genomic_DNA"/>
</dbReference>
<organism evidence="6">
    <name type="scientific">freshwater metagenome</name>
    <dbReference type="NCBI Taxonomy" id="449393"/>
    <lineage>
        <taxon>unclassified sequences</taxon>
        <taxon>metagenomes</taxon>
        <taxon>ecological metagenomes</taxon>
    </lineage>
</organism>
<feature type="domain" description="Luciferase-like" evidence="2">
    <location>
        <begin position="17"/>
        <end position="275"/>
    </location>
</feature>
<sequence>MPLPALSIVASPTKRLQILELASEAERRGFPALACPTLGNAFGLCVSLAHVTQRLRFYTAIQGIYGTSATEIGSIASHIGEVSQGRFALGLGVSHEAMVKRLGVEMGPPLSDMRAFVDALRKQEKFGGPLPPIYLAALRDRMLALASEISEGALWANASYSNTVKQVHQVPQEKIAGGFHLANMIPTVISDDREAAAAVNRKTMAVYVRLPNYRNYWKAAGYVEEMEAIENAIATGNRDDHSSFMSDTWLSDCTLYGTADQVRDGLQRWYDIGVEPIAVMSSTSGGQIKAINELFDIYS</sequence>
<dbReference type="InterPro" id="IPR011251">
    <property type="entry name" value="Luciferase-like_dom"/>
</dbReference>
<dbReference type="EMBL" id="CAFBPS010000002">
    <property type="protein sequence ID" value="CAB5017265.1"/>
    <property type="molecule type" value="Genomic_DNA"/>
</dbReference>
<dbReference type="GO" id="GO:0016705">
    <property type="term" value="F:oxidoreductase activity, acting on paired donors, with incorporation or reduction of molecular oxygen"/>
    <property type="evidence" value="ECO:0007669"/>
    <property type="project" value="InterPro"/>
</dbReference>
<proteinExistence type="predicted"/>
<reference evidence="6" key="1">
    <citation type="submission" date="2020-05" db="EMBL/GenBank/DDBJ databases">
        <authorList>
            <person name="Chiriac C."/>
            <person name="Salcher M."/>
            <person name="Ghai R."/>
            <person name="Kavagutti S V."/>
        </authorList>
    </citation>
    <scope>NUCLEOTIDE SEQUENCE</scope>
</reference>
<dbReference type="SUPFAM" id="SSF51679">
    <property type="entry name" value="Bacterial luciferase-like"/>
    <property type="match status" value="1"/>
</dbReference>
<gene>
    <name evidence="3" type="ORF">UFOPK2658_00050</name>
    <name evidence="4" type="ORF">UFOPK2880_00023</name>
    <name evidence="5" type="ORF">UFOPK3004_00012</name>
    <name evidence="6" type="ORF">UFOPK3304_00390</name>
    <name evidence="7" type="ORF">UFOPK3494_00811</name>
    <name evidence="8" type="ORF">UFOPK4134_00059</name>
</gene>
<dbReference type="InterPro" id="IPR050564">
    <property type="entry name" value="F420-G6PD/mer"/>
</dbReference>
<evidence type="ECO:0000313" key="8">
    <source>
        <dbReference type="EMBL" id="CAB5017265.1"/>
    </source>
</evidence>
<dbReference type="EMBL" id="CAEZYH010000001">
    <property type="protein sequence ID" value="CAB4705211.1"/>
    <property type="molecule type" value="Genomic_DNA"/>
</dbReference>
<evidence type="ECO:0000259" key="2">
    <source>
        <dbReference type="Pfam" id="PF00296"/>
    </source>
</evidence>
<dbReference type="EMBL" id="CAEZZP010000001">
    <property type="protein sequence ID" value="CAB4759703.1"/>
    <property type="molecule type" value="Genomic_DNA"/>
</dbReference>
<dbReference type="Gene3D" id="3.20.20.30">
    <property type="entry name" value="Luciferase-like domain"/>
    <property type="match status" value="1"/>
</dbReference>
<accession>A0A6J7CV03</accession>
<name>A0A6J7CV03_9ZZZZ</name>
<dbReference type="PANTHER" id="PTHR43244">
    <property type="match status" value="1"/>
</dbReference>
<dbReference type="Pfam" id="PF00296">
    <property type="entry name" value="Bac_luciferase"/>
    <property type="match status" value="1"/>
</dbReference>
<dbReference type="EMBL" id="CAFBLJ010000013">
    <property type="protein sequence ID" value="CAB4859899.1"/>
    <property type="molecule type" value="Genomic_DNA"/>
</dbReference>